<dbReference type="OrthoDB" id="6167040at2"/>
<dbReference type="SUPFAM" id="SSF142906">
    <property type="entry name" value="YjbR-like"/>
    <property type="match status" value="1"/>
</dbReference>
<reference evidence="2" key="1">
    <citation type="submission" date="2018-05" db="EMBL/GenBank/DDBJ databases">
        <authorList>
            <person name="Deangelis K."/>
            <person name="Huntemann M."/>
            <person name="Clum A."/>
            <person name="Pillay M."/>
            <person name="Palaniappan K."/>
            <person name="Varghese N."/>
            <person name="Mikhailova N."/>
            <person name="Stamatis D."/>
            <person name="Reddy T."/>
            <person name="Daum C."/>
            <person name="Shapiro N."/>
            <person name="Ivanova N."/>
            <person name="Kyrpides N."/>
            <person name="Woyke T."/>
        </authorList>
    </citation>
    <scope>NUCLEOTIDE SEQUENCE [LARGE SCALE GENOMIC DNA]</scope>
    <source>
        <strain evidence="2">GAS496</strain>
    </source>
</reference>
<dbReference type="InterPro" id="IPR058532">
    <property type="entry name" value="YjbR/MT2646/Rv2570-like"/>
</dbReference>
<dbReference type="Pfam" id="PF04237">
    <property type="entry name" value="YjbR"/>
    <property type="match status" value="1"/>
</dbReference>
<evidence type="ECO:0000313" key="1">
    <source>
        <dbReference type="EMBL" id="PXX09925.1"/>
    </source>
</evidence>
<dbReference type="RefSeq" id="WP_110316090.1">
    <property type="nucleotide sequence ID" value="NZ_QJJU01000005.1"/>
</dbReference>
<comment type="caution">
    <text evidence="1">The sequence shown here is derived from an EMBL/GenBank/DDBJ whole genome shotgun (WGS) entry which is preliminary data.</text>
</comment>
<sequence length="122" mass="13842">MITVDDVRRITASLPRSYEVVVGDRIKFRVGRLVFAAFSRDETVMGVGFPKDERAAMVAAEPDKFMLPRKSDMRYNWIHVRLDAIDLDEVRELVIDGWRMCVPKKVAASLHTVADDGIDSCD</sequence>
<dbReference type="Proteomes" id="UP000247781">
    <property type="component" value="Unassembled WGS sequence"/>
</dbReference>
<gene>
    <name evidence="1" type="ORF">C8E89_105279</name>
</gene>
<protein>
    <recommendedName>
        <fullName evidence="3">MmcQ/YjbR family DNA-binding protein</fullName>
    </recommendedName>
</protein>
<name>A0A318HJ94_9MYCO</name>
<proteinExistence type="predicted"/>
<reference evidence="1 2" key="2">
    <citation type="submission" date="2018-06" db="EMBL/GenBank/DDBJ databases">
        <title>Sequencing of bacterial isolates from soil warming experiment in Harvard Forest, Massachusetts, USA.</title>
        <authorList>
            <person name="Deangelis K.PhD."/>
        </authorList>
    </citation>
    <scope>NUCLEOTIDE SEQUENCE [LARGE SCALE GENOMIC DNA]</scope>
    <source>
        <strain evidence="1 2">GAS496</strain>
    </source>
</reference>
<evidence type="ECO:0008006" key="3">
    <source>
        <dbReference type="Google" id="ProtNLM"/>
    </source>
</evidence>
<accession>A0A318HJ94</accession>
<dbReference type="Gene3D" id="3.90.1150.30">
    <property type="match status" value="1"/>
</dbReference>
<dbReference type="AlphaFoldDB" id="A0A318HJ94"/>
<organism evidence="1 2">
    <name type="scientific">Mycolicibacterium moriokaense</name>
    <dbReference type="NCBI Taxonomy" id="39691"/>
    <lineage>
        <taxon>Bacteria</taxon>
        <taxon>Bacillati</taxon>
        <taxon>Actinomycetota</taxon>
        <taxon>Actinomycetes</taxon>
        <taxon>Mycobacteriales</taxon>
        <taxon>Mycobacteriaceae</taxon>
        <taxon>Mycolicibacterium</taxon>
    </lineage>
</organism>
<dbReference type="EMBL" id="QJJU01000005">
    <property type="protein sequence ID" value="PXX09925.1"/>
    <property type="molecule type" value="Genomic_DNA"/>
</dbReference>
<keyword evidence="2" id="KW-1185">Reference proteome</keyword>
<evidence type="ECO:0000313" key="2">
    <source>
        <dbReference type="Proteomes" id="UP000247781"/>
    </source>
</evidence>
<dbReference type="InterPro" id="IPR038056">
    <property type="entry name" value="YjbR-like_sf"/>
</dbReference>